<dbReference type="GO" id="GO:0000155">
    <property type="term" value="F:phosphorelay sensor kinase activity"/>
    <property type="evidence" value="ECO:0007669"/>
    <property type="project" value="InterPro"/>
</dbReference>
<keyword evidence="2" id="KW-1003">Cell membrane</keyword>
<dbReference type="InterPro" id="IPR010559">
    <property type="entry name" value="Sig_transdc_His_kin_internal"/>
</dbReference>
<keyword evidence="9 12" id="KW-1133">Transmembrane helix</keyword>
<evidence type="ECO:0000256" key="10">
    <source>
        <dbReference type="ARBA" id="ARBA00023012"/>
    </source>
</evidence>
<evidence type="ECO:0000256" key="7">
    <source>
        <dbReference type="ARBA" id="ARBA00022777"/>
    </source>
</evidence>
<evidence type="ECO:0000256" key="4">
    <source>
        <dbReference type="ARBA" id="ARBA00022679"/>
    </source>
</evidence>
<dbReference type="InterPro" id="IPR003660">
    <property type="entry name" value="HAMP_dom"/>
</dbReference>
<dbReference type="AlphaFoldDB" id="A0A1B2DHB4"/>
<dbReference type="PANTHER" id="PTHR34220">
    <property type="entry name" value="SENSOR HISTIDINE KINASE YPDA"/>
    <property type="match status" value="1"/>
</dbReference>
<evidence type="ECO:0000256" key="12">
    <source>
        <dbReference type="SAM" id="Phobius"/>
    </source>
</evidence>
<dbReference type="Pfam" id="PF02518">
    <property type="entry name" value="HATPase_c"/>
    <property type="match status" value="1"/>
</dbReference>
<evidence type="ECO:0000256" key="3">
    <source>
        <dbReference type="ARBA" id="ARBA00022553"/>
    </source>
</evidence>
<dbReference type="Pfam" id="PF06580">
    <property type="entry name" value="His_kinase"/>
    <property type="match status" value="1"/>
</dbReference>
<dbReference type="EMBL" id="CP016808">
    <property type="protein sequence ID" value="ANY67120.1"/>
    <property type="molecule type" value="Genomic_DNA"/>
</dbReference>
<evidence type="ECO:0000256" key="11">
    <source>
        <dbReference type="ARBA" id="ARBA00023136"/>
    </source>
</evidence>
<protein>
    <recommendedName>
        <fullName evidence="13">HAMP domain-containing protein</fullName>
    </recommendedName>
</protein>
<keyword evidence="11 12" id="KW-0472">Membrane</keyword>
<dbReference type="InterPro" id="IPR050640">
    <property type="entry name" value="Bact_2-comp_sensor_kinase"/>
</dbReference>
<organism evidence="14">
    <name type="scientific">Paenibacillus sp. BIHB 4019</name>
    <dbReference type="NCBI Taxonomy" id="1870819"/>
    <lineage>
        <taxon>Bacteria</taxon>
        <taxon>Bacillati</taxon>
        <taxon>Bacillota</taxon>
        <taxon>Bacilli</taxon>
        <taxon>Bacillales</taxon>
        <taxon>Paenibacillaceae</taxon>
        <taxon>Paenibacillus</taxon>
    </lineage>
</organism>
<sequence length="603" mass="70318">MILLELLAKRMIFMLPKTKIVQKLFVGYLLMVLIPFLIFGYFVYNQAQSRFLEQYLRNRQELIEQASNSLQVDLTQVESVYQLFQYNEYMLEYLSGNYRSESQYVYNLLKNIRPLYSFVSVGNKQIQGIRMYSINPEVETLEPEFGETNELIHKPEYGEIQALPPGKGLWVMKQSTSQQYPSLIYYQKIYNSQFSKQIGIMEIKVSDDVINMLMEKIKTKKDDRVLIISPDSKLLFGDLDHTEEVQLVQKSASAIIQESKSGHYIVRGKRLLSNMVTVESLDVVVISYTNEKGVFENLKKELQFVALGGVICLFMLSAVYYWIVSSLTKRIVKLSRHMRRVGFDNLSMYTERTNDRDEIDYLTSSYNAMLQRIDDLVNKVHREELLRKEADYKVLQAQIKPHFLYNTLESIRMMAEVNEAPEVANFTHTFGKLIRYSLSNDKFETTLHDELEHVRNFLQIHKIRVGERLDYAIEVDARINRFVCPRFILQPLVENSIIHGLSRLRKQWMIRLRIYEENGYLKVEIKDNGVGIEADRLRMIQGVLHGELDLERLQTESGGLGVYNVHERIKSFYGNQSGLSLNSNDPNGMICIIQMYKGELESC</sequence>
<keyword evidence="8" id="KW-0067">ATP-binding</keyword>
<keyword evidence="5 12" id="KW-0812">Transmembrane</keyword>
<evidence type="ECO:0000256" key="2">
    <source>
        <dbReference type="ARBA" id="ARBA00022475"/>
    </source>
</evidence>
<evidence type="ECO:0000256" key="5">
    <source>
        <dbReference type="ARBA" id="ARBA00022692"/>
    </source>
</evidence>
<keyword evidence="7" id="KW-0418">Kinase</keyword>
<evidence type="ECO:0000256" key="8">
    <source>
        <dbReference type="ARBA" id="ARBA00022840"/>
    </source>
</evidence>
<dbReference type="InterPro" id="IPR003594">
    <property type="entry name" value="HATPase_dom"/>
</dbReference>
<dbReference type="GO" id="GO:0005524">
    <property type="term" value="F:ATP binding"/>
    <property type="evidence" value="ECO:0007669"/>
    <property type="project" value="UniProtKB-KW"/>
</dbReference>
<accession>A0A1B2DHB4</accession>
<gene>
    <name evidence="14" type="ORF">BBD42_12090</name>
</gene>
<dbReference type="InterPro" id="IPR036890">
    <property type="entry name" value="HATPase_C_sf"/>
</dbReference>
<evidence type="ECO:0000259" key="13">
    <source>
        <dbReference type="PROSITE" id="PS50885"/>
    </source>
</evidence>
<comment type="subcellular location">
    <subcellularLocation>
        <location evidence="1">Cell membrane</location>
        <topology evidence="1">Multi-pass membrane protein</topology>
    </subcellularLocation>
</comment>
<evidence type="ECO:0000256" key="1">
    <source>
        <dbReference type="ARBA" id="ARBA00004651"/>
    </source>
</evidence>
<keyword evidence="6" id="KW-0547">Nucleotide-binding</keyword>
<keyword evidence="10" id="KW-0902">Two-component regulatory system</keyword>
<name>A0A1B2DHB4_9BACL</name>
<evidence type="ECO:0000256" key="6">
    <source>
        <dbReference type="ARBA" id="ARBA00022741"/>
    </source>
</evidence>
<keyword evidence="4" id="KW-0808">Transferase</keyword>
<feature type="domain" description="HAMP" evidence="13">
    <location>
        <begin position="325"/>
        <end position="378"/>
    </location>
</feature>
<evidence type="ECO:0000313" key="14">
    <source>
        <dbReference type="EMBL" id="ANY67120.1"/>
    </source>
</evidence>
<reference evidence="14" key="1">
    <citation type="submission" date="2016-08" db="EMBL/GenBank/DDBJ databases">
        <title>Complete Genome Seqeunce of Paenibacillus sp. BIHB 4019 from tea rhizoplane.</title>
        <authorList>
            <person name="Thakur R."/>
            <person name="Swarnkar M.K."/>
            <person name="Gulati A."/>
        </authorList>
    </citation>
    <scope>NUCLEOTIDE SEQUENCE [LARGE SCALE GENOMIC DNA]</scope>
    <source>
        <strain evidence="14">BIHB4019</strain>
    </source>
</reference>
<feature type="transmembrane region" description="Helical" evidence="12">
    <location>
        <begin position="302"/>
        <end position="323"/>
    </location>
</feature>
<dbReference type="Gene3D" id="6.10.340.10">
    <property type="match status" value="1"/>
</dbReference>
<dbReference type="SMART" id="SM00304">
    <property type="entry name" value="HAMP"/>
    <property type="match status" value="1"/>
</dbReference>
<feature type="transmembrane region" description="Helical" evidence="12">
    <location>
        <begin position="20"/>
        <end position="44"/>
    </location>
</feature>
<keyword evidence="3" id="KW-0597">Phosphoprotein</keyword>
<evidence type="ECO:0000256" key="9">
    <source>
        <dbReference type="ARBA" id="ARBA00022989"/>
    </source>
</evidence>
<dbReference type="PROSITE" id="PS50885">
    <property type="entry name" value="HAMP"/>
    <property type="match status" value="1"/>
</dbReference>
<dbReference type="PANTHER" id="PTHR34220:SF11">
    <property type="entry name" value="SENSOR PROTEIN KINASE HPTS"/>
    <property type="match status" value="1"/>
</dbReference>
<proteinExistence type="predicted"/>
<dbReference type="SUPFAM" id="SSF55874">
    <property type="entry name" value="ATPase domain of HSP90 chaperone/DNA topoisomerase II/histidine kinase"/>
    <property type="match status" value="1"/>
</dbReference>
<dbReference type="GO" id="GO:0005886">
    <property type="term" value="C:plasma membrane"/>
    <property type="evidence" value="ECO:0007669"/>
    <property type="project" value="UniProtKB-SubCell"/>
</dbReference>
<dbReference type="Gene3D" id="3.30.565.10">
    <property type="entry name" value="Histidine kinase-like ATPase, C-terminal domain"/>
    <property type="match status" value="1"/>
</dbReference>
<dbReference type="SUPFAM" id="SSF158472">
    <property type="entry name" value="HAMP domain-like"/>
    <property type="match status" value="1"/>
</dbReference>